<organism evidence="1 2">
    <name type="scientific">Pelagomonas calceolata</name>
    <dbReference type="NCBI Taxonomy" id="35677"/>
    <lineage>
        <taxon>Eukaryota</taxon>
        <taxon>Sar</taxon>
        <taxon>Stramenopiles</taxon>
        <taxon>Ochrophyta</taxon>
        <taxon>Pelagophyceae</taxon>
        <taxon>Pelagomonadales</taxon>
        <taxon>Pelagomonadaceae</taxon>
        <taxon>Pelagomonas</taxon>
    </lineage>
</organism>
<dbReference type="EMBL" id="CAKKNE010000001">
    <property type="protein sequence ID" value="CAH0364184.1"/>
    <property type="molecule type" value="Genomic_DNA"/>
</dbReference>
<name>A0A8J2SB33_9STRA</name>
<accession>A0A8J2SB33</accession>
<comment type="caution">
    <text evidence="1">The sequence shown here is derived from an EMBL/GenBank/DDBJ whole genome shotgun (WGS) entry which is preliminary data.</text>
</comment>
<dbReference type="Proteomes" id="UP000789595">
    <property type="component" value="Unassembled WGS sequence"/>
</dbReference>
<dbReference type="AlphaFoldDB" id="A0A8J2SB33"/>
<gene>
    <name evidence="1" type="ORF">PECAL_1P05370</name>
</gene>
<evidence type="ECO:0000313" key="2">
    <source>
        <dbReference type="Proteomes" id="UP000789595"/>
    </source>
</evidence>
<keyword evidence="2" id="KW-1185">Reference proteome</keyword>
<evidence type="ECO:0000313" key="1">
    <source>
        <dbReference type="EMBL" id="CAH0364184.1"/>
    </source>
</evidence>
<protein>
    <submittedName>
        <fullName evidence="1">Uncharacterized protein</fullName>
    </submittedName>
</protein>
<sequence length="354" mass="38903">MHSCWQLGGSLARRALKKLAKQHGSPATLDHYVAAPRRVDVSMLPAQWRHRASIKLGRLVTWATREPPFAITLYVDDDTYFCGPAPRIASELLALGRASPSVDVRMTNYFADRGFGADRKRASGQMRKAVRDCLRERCVASCATNSDACLACRTTCHDAPTGESGGSCPGVRFSPLERFRAQTGSILVRRGGHANAFFQDWAKRYVEMWRGKRRRLRNNSVGTDQAPCDSLLARSCASKRVRPWTLGWLPANWNLRPTYSHAEPLWGPVRLLHDDGIGHHKSPRDRIALGRAACDRVNAAGNGTAGWRVVVSSGSRHGAAVLRDTNALDEVVRPFATSVEDAAAALVARVKRSG</sequence>
<proteinExistence type="predicted"/>
<reference evidence="1" key="1">
    <citation type="submission" date="2021-11" db="EMBL/GenBank/DDBJ databases">
        <authorList>
            <consortium name="Genoscope - CEA"/>
            <person name="William W."/>
        </authorList>
    </citation>
    <scope>NUCLEOTIDE SEQUENCE</scope>
</reference>